<dbReference type="Proteomes" id="UP001054837">
    <property type="component" value="Unassembled WGS sequence"/>
</dbReference>
<proteinExistence type="predicted"/>
<evidence type="ECO:0000313" key="1">
    <source>
        <dbReference type="EMBL" id="GIY51083.1"/>
    </source>
</evidence>
<dbReference type="EMBL" id="BPLQ01010495">
    <property type="protein sequence ID" value="GIY51083.1"/>
    <property type="molecule type" value="Genomic_DNA"/>
</dbReference>
<organism evidence="1 2">
    <name type="scientific">Caerostris darwini</name>
    <dbReference type="NCBI Taxonomy" id="1538125"/>
    <lineage>
        <taxon>Eukaryota</taxon>
        <taxon>Metazoa</taxon>
        <taxon>Ecdysozoa</taxon>
        <taxon>Arthropoda</taxon>
        <taxon>Chelicerata</taxon>
        <taxon>Arachnida</taxon>
        <taxon>Araneae</taxon>
        <taxon>Araneomorphae</taxon>
        <taxon>Entelegynae</taxon>
        <taxon>Araneoidea</taxon>
        <taxon>Araneidae</taxon>
        <taxon>Caerostris</taxon>
    </lineage>
</organism>
<name>A0AAV4U000_9ARAC</name>
<gene>
    <name evidence="1" type="ORF">CDAR_498191</name>
</gene>
<evidence type="ECO:0000313" key="2">
    <source>
        <dbReference type="Proteomes" id="UP001054837"/>
    </source>
</evidence>
<dbReference type="AlphaFoldDB" id="A0AAV4U000"/>
<protein>
    <submittedName>
        <fullName evidence="1">Uncharacterized protein</fullName>
    </submittedName>
</protein>
<keyword evidence="2" id="KW-1185">Reference proteome</keyword>
<comment type="caution">
    <text evidence="1">The sequence shown here is derived from an EMBL/GenBank/DDBJ whole genome shotgun (WGS) entry which is preliminary data.</text>
</comment>
<sequence>MFQQDGSPPLWKEHLSPSLLRRVIPSQKEPQLLSLGRRELKKKFLQCGNARAVPPSGYSAKKRGIWDEAWKEHPFLSLRRVIPSQKEPQLLSLGRRELKKKFLQCGNARAVPSSGYSAKKRGIRDEVGYYLFKLEW</sequence>
<accession>A0AAV4U000</accession>
<reference evidence="1 2" key="1">
    <citation type="submission" date="2021-06" db="EMBL/GenBank/DDBJ databases">
        <title>Caerostris darwini draft genome.</title>
        <authorList>
            <person name="Kono N."/>
            <person name="Arakawa K."/>
        </authorList>
    </citation>
    <scope>NUCLEOTIDE SEQUENCE [LARGE SCALE GENOMIC DNA]</scope>
</reference>